<dbReference type="PANTHER" id="PTHR15415">
    <property type="entry name" value="MITOFILIN"/>
    <property type="match status" value="1"/>
</dbReference>
<dbReference type="RefSeq" id="XP_003954925.1">
    <property type="nucleotide sequence ID" value="XM_003954876.1"/>
</dbReference>
<gene>
    <name evidence="13" type="primary">KAFR0A03550</name>
    <name evidence="13" type="ORF">KAFR_0A03550</name>
</gene>
<dbReference type="EMBL" id="HE650821">
    <property type="protein sequence ID" value="CCF55790.1"/>
    <property type="molecule type" value="Genomic_DNA"/>
</dbReference>
<evidence type="ECO:0000256" key="8">
    <source>
        <dbReference type="ARBA" id="ARBA00023054"/>
    </source>
</evidence>
<name>H2AN40_KAZAF</name>
<dbReference type="OrthoDB" id="10261039at2759"/>
<keyword evidence="8" id="KW-0175">Coiled coil</keyword>
<comment type="subcellular location">
    <subcellularLocation>
        <location evidence="1 12">Mitochondrion inner membrane</location>
        <topology evidence="1 12">Single-pass membrane protein</topology>
    </subcellularLocation>
</comment>
<evidence type="ECO:0000256" key="11">
    <source>
        <dbReference type="ARBA" id="ARBA00025571"/>
    </source>
</evidence>
<evidence type="ECO:0000256" key="6">
    <source>
        <dbReference type="ARBA" id="ARBA00022946"/>
    </source>
</evidence>
<dbReference type="InParanoid" id="H2AN40"/>
<dbReference type="GO" id="GO:0042407">
    <property type="term" value="P:cristae formation"/>
    <property type="evidence" value="ECO:0007669"/>
    <property type="project" value="EnsemblFungi"/>
</dbReference>
<keyword evidence="4 12" id="KW-0812">Transmembrane</keyword>
<dbReference type="Pfam" id="PF09731">
    <property type="entry name" value="Mitofilin"/>
    <property type="match status" value="2"/>
</dbReference>
<evidence type="ECO:0000256" key="4">
    <source>
        <dbReference type="ARBA" id="ARBA00022692"/>
    </source>
</evidence>
<keyword evidence="7 12" id="KW-1133">Transmembrane helix</keyword>
<dbReference type="eggNOG" id="KOG1854">
    <property type="taxonomic scope" value="Eukaryota"/>
</dbReference>
<dbReference type="AlphaFoldDB" id="H2AN40"/>
<dbReference type="GO" id="GO:0044284">
    <property type="term" value="C:mitochondrial crista junction"/>
    <property type="evidence" value="ECO:0007669"/>
    <property type="project" value="EnsemblFungi"/>
</dbReference>
<comment type="subunit">
    <text evidence="12">Component of the mitochondrial contact site and cristae organizing system (MICOS) complex.</text>
</comment>
<protein>
    <recommendedName>
        <fullName evidence="3 12">MICOS complex subunit MIC60</fullName>
    </recommendedName>
    <alternativeName>
        <fullName evidence="12">Mitofilin</fullName>
    </alternativeName>
</protein>
<evidence type="ECO:0000313" key="13">
    <source>
        <dbReference type="EMBL" id="CCF55790.1"/>
    </source>
</evidence>
<feature type="transmembrane region" description="Helical" evidence="12">
    <location>
        <begin position="40"/>
        <end position="58"/>
    </location>
</feature>
<evidence type="ECO:0000256" key="3">
    <source>
        <dbReference type="ARBA" id="ARBA00018116"/>
    </source>
</evidence>
<evidence type="ECO:0000256" key="10">
    <source>
        <dbReference type="ARBA" id="ARBA00023136"/>
    </source>
</evidence>
<keyword evidence="6" id="KW-0809">Transit peptide</keyword>
<dbReference type="GO" id="GO:0061617">
    <property type="term" value="C:MICOS complex"/>
    <property type="evidence" value="ECO:0007669"/>
    <property type="project" value="EnsemblFungi"/>
</dbReference>
<dbReference type="InterPro" id="IPR019133">
    <property type="entry name" value="MIC60"/>
</dbReference>
<dbReference type="GO" id="GO:0008289">
    <property type="term" value="F:lipid binding"/>
    <property type="evidence" value="ECO:0007669"/>
    <property type="project" value="EnsemblFungi"/>
</dbReference>
<dbReference type="Proteomes" id="UP000005220">
    <property type="component" value="Chromosome 1"/>
</dbReference>
<dbReference type="GeneID" id="13882175"/>
<keyword evidence="9 12" id="KW-0496">Mitochondrion</keyword>
<reference evidence="13 14" key="1">
    <citation type="journal article" date="2011" name="Proc. Natl. Acad. Sci. U.S.A.">
        <title>Evolutionary erosion of yeast sex chromosomes by mating-type switching accidents.</title>
        <authorList>
            <person name="Gordon J.L."/>
            <person name="Armisen D."/>
            <person name="Proux-Wera E."/>
            <person name="Oheigeartaigh S.S."/>
            <person name="Byrne K.P."/>
            <person name="Wolfe K.H."/>
        </authorList>
    </citation>
    <scope>NUCLEOTIDE SEQUENCE [LARGE SCALE GENOMIC DNA]</scope>
    <source>
        <strain evidence="14">ATCC 22294 / BCRC 22015 / CBS 2517 / CECT 1963 / NBRC 1671 / NRRL Y-8276</strain>
    </source>
</reference>
<comment type="function">
    <text evidence="11">Component of the MICOS complex, a large protein complex of the mitochondrial inner membrane that plays crucial roles in the maintenance of crista junctions, inner membrane architecture, and formation of contact sites to the outer membrane. Plays a role in keeping cristae membranes connected to the inner boundary membrane. Also promotes protein import via the mitochondrial intermembrane space assembly (MIA) pathway.</text>
</comment>
<dbReference type="GO" id="GO:0097753">
    <property type="term" value="P:membrane bending"/>
    <property type="evidence" value="ECO:0007669"/>
    <property type="project" value="EnsemblFungi"/>
</dbReference>
<dbReference type="PANTHER" id="PTHR15415:SF7">
    <property type="entry name" value="MICOS COMPLEX SUBUNIT MIC60"/>
    <property type="match status" value="1"/>
</dbReference>
<evidence type="ECO:0000256" key="1">
    <source>
        <dbReference type="ARBA" id="ARBA00004434"/>
    </source>
</evidence>
<dbReference type="GO" id="GO:0045041">
    <property type="term" value="P:protein import into mitochondrial intermembrane space"/>
    <property type="evidence" value="ECO:0007669"/>
    <property type="project" value="EnsemblFungi"/>
</dbReference>
<evidence type="ECO:0000313" key="14">
    <source>
        <dbReference type="Proteomes" id="UP000005220"/>
    </source>
</evidence>
<evidence type="ECO:0000256" key="2">
    <source>
        <dbReference type="ARBA" id="ARBA00010877"/>
    </source>
</evidence>
<sequence length="531" mass="60686">MIRITSLSRTLQLSRKQCYSSINTGVKSVQKTKSHRFRNTLLTLSLGTVTFYACGIILTEYTDNRATDWFIDNVPFADSIIDTYDHSRLKNPTKLNQLSSYVTGSTIGIPVHRPLPLEGEKEENILKLRLCNKDHNDYAMLDKIINELNSIIQKINSEKLVMDKSQIYSISSSFNDLSSILEEFNDNLDANVTDAISEGIKNDITRLDKEFREQLAAKTEEIEESYNVKFERFKTHLEERTQRILETSLASNEANLRSKQENDIAALSIAQVKEFEKIVKSKVEQERSGKLANLDELDGSLANFQKSVDRLNKLLTKNVAITQLSSILNDMKDLLRSNEYVSISMNDKVNRLKQLNTLLKQSQKTSCNCHEKTGQCHCSNKSPKSETNCSCHAKKKPTLLDVAIDELEEISHDQKILSTEQLYNRWNMLERDFKTASLLPPNAGILGHFTAKLFSLLLVTKRGDNQKNDLDSIFARVSDYLKLSKLNLALEEVIKLEGWPRILCEEWICDARRKLEIKSLIDLMDYDLKTS</sequence>
<dbReference type="STRING" id="1071382.H2AN40"/>
<comment type="similarity">
    <text evidence="2 12">Belongs to the MICOS complex subunit Mic60 family.</text>
</comment>
<evidence type="ECO:0000256" key="7">
    <source>
        <dbReference type="ARBA" id="ARBA00022989"/>
    </source>
</evidence>
<dbReference type="HOGENOM" id="CLU_008024_2_0_1"/>
<dbReference type="KEGG" id="kaf:KAFR_0A03550"/>
<organism evidence="13 14">
    <name type="scientific">Kazachstania africana (strain ATCC 22294 / BCRC 22015 / CBS 2517 / CECT 1963 / NBRC 1671 / NRRL Y-8276)</name>
    <name type="common">Yeast</name>
    <name type="synonym">Kluyveromyces africanus</name>
    <dbReference type="NCBI Taxonomy" id="1071382"/>
    <lineage>
        <taxon>Eukaryota</taxon>
        <taxon>Fungi</taxon>
        <taxon>Dikarya</taxon>
        <taxon>Ascomycota</taxon>
        <taxon>Saccharomycotina</taxon>
        <taxon>Saccharomycetes</taxon>
        <taxon>Saccharomycetales</taxon>
        <taxon>Saccharomycetaceae</taxon>
        <taxon>Kazachstania</taxon>
    </lineage>
</organism>
<dbReference type="FunCoup" id="H2AN40">
    <property type="interactions" value="230"/>
</dbReference>
<proteinExistence type="inferred from homology"/>
<keyword evidence="14" id="KW-1185">Reference proteome</keyword>
<keyword evidence="5 12" id="KW-0999">Mitochondrion inner membrane</keyword>
<keyword evidence="10 12" id="KW-0472">Membrane</keyword>
<evidence type="ECO:0000256" key="5">
    <source>
        <dbReference type="ARBA" id="ARBA00022792"/>
    </source>
</evidence>
<evidence type="ECO:0000256" key="9">
    <source>
        <dbReference type="ARBA" id="ARBA00023128"/>
    </source>
</evidence>
<evidence type="ECO:0000256" key="12">
    <source>
        <dbReference type="RuleBase" id="RU363000"/>
    </source>
</evidence>
<accession>H2AN40</accession>
<dbReference type="GO" id="GO:0030061">
    <property type="term" value="C:mitochondrial crista"/>
    <property type="evidence" value="ECO:0007669"/>
    <property type="project" value="EnsemblFungi"/>
</dbReference>